<dbReference type="AlphaFoldDB" id="A0A4P9VV11"/>
<evidence type="ECO:0000313" key="4">
    <source>
        <dbReference type="EMBL" id="RDH45740.1"/>
    </source>
</evidence>
<sequence>MDKRYLKLCQWLQDKYVDQRALLNTQHELSKQLVPLQGDASQRRYFRWNVTPKHAVIAVDAPPEVENTTAFVAIAKQWQLQGIPVPEIYFADSQQGFLLIEDLGDQLLLPLLNQDNAQYYYGQAFNILQQIQQSTSFFTDYSLPAYDQTFLQRELDLFHEWFVVEFLKIELNAIHKKMLQRMFEQIIDCALQQPQVVVHRDFHARNLMITNDVLRVIDFQGAVKGPATYDPVSLLKDCYICWPIEQVKHWWADWSKSLAVLNGFSPEQTWQWFQWIGLQRHLKVLGLFVRLFKREKKARYLQDLPLVVKYVEQVILSESDFADVASWWQDVLQPRWLNYYQTTKDSS</sequence>
<proteinExistence type="predicted"/>
<keyword evidence="1" id="KW-0547">Nucleotide-binding</keyword>
<dbReference type="GO" id="GO:0005524">
    <property type="term" value="F:ATP binding"/>
    <property type="evidence" value="ECO:0007669"/>
    <property type="project" value="UniProtKB-KW"/>
</dbReference>
<dbReference type="PANTHER" id="PTHR33540">
    <property type="entry name" value="TRNA THREONYLCARBAMOYLADENOSINE BIOSYNTHESIS PROTEIN TSAE"/>
    <property type="match status" value="1"/>
</dbReference>
<evidence type="ECO:0000256" key="1">
    <source>
        <dbReference type="ARBA" id="ARBA00022741"/>
    </source>
</evidence>
<comment type="caution">
    <text evidence="4">The sequence shown here is derived from an EMBL/GenBank/DDBJ whole genome shotgun (WGS) entry which is preliminary data.</text>
</comment>
<evidence type="ECO:0000313" key="5">
    <source>
        <dbReference type="Proteomes" id="UP000257039"/>
    </source>
</evidence>
<dbReference type="Pfam" id="PF01636">
    <property type="entry name" value="APH"/>
    <property type="match status" value="1"/>
</dbReference>
<dbReference type="Gene3D" id="3.30.200.20">
    <property type="entry name" value="Phosphorylase Kinase, domain 1"/>
    <property type="match status" value="1"/>
</dbReference>
<keyword evidence="2" id="KW-0067">ATP-binding</keyword>
<keyword evidence="5" id="KW-1185">Reference proteome</keyword>
<evidence type="ECO:0000259" key="3">
    <source>
        <dbReference type="Pfam" id="PF01636"/>
    </source>
</evidence>
<dbReference type="InterPro" id="IPR011009">
    <property type="entry name" value="Kinase-like_dom_sf"/>
</dbReference>
<dbReference type="PANTHER" id="PTHR33540:SF1">
    <property type="entry name" value="N-ACETYLMURAMATE_N-ACETYLGLUCOSAMINE KINASE"/>
    <property type="match status" value="1"/>
</dbReference>
<evidence type="ECO:0000256" key="2">
    <source>
        <dbReference type="ARBA" id="ARBA00022840"/>
    </source>
</evidence>
<dbReference type="SUPFAM" id="SSF56112">
    <property type="entry name" value="Protein kinase-like (PK-like)"/>
    <property type="match status" value="1"/>
</dbReference>
<keyword evidence="4" id="KW-0808">Transferase</keyword>
<reference evidence="4 5" key="1">
    <citation type="submission" date="2017-04" db="EMBL/GenBank/DDBJ databases">
        <title>Draft genome sequence of Zooshikella ganghwensis VG4 isolated from Red Sea sediments.</title>
        <authorList>
            <person name="Rehman Z."/>
            <person name="Alam I."/>
            <person name="Kamau A."/>
            <person name="Bajic V."/>
            <person name="Leiknes T."/>
        </authorList>
    </citation>
    <scope>NUCLEOTIDE SEQUENCE [LARGE SCALE GENOMIC DNA]</scope>
    <source>
        <strain evidence="4 5">VG4</strain>
    </source>
</reference>
<accession>A0A4P9VV11</accession>
<organism evidence="4 5">
    <name type="scientific">Zooshikella ganghwensis</name>
    <dbReference type="NCBI Taxonomy" id="202772"/>
    <lineage>
        <taxon>Bacteria</taxon>
        <taxon>Pseudomonadati</taxon>
        <taxon>Pseudomonadota</taxon>
        <taxon>Gammaproteobacteria</taxon>
        <taxon>Oceanospirillales</taxon>
        <taxon>Zooshikellaceae</taxon>
        <taxon>Zooshikella</taxon>
    </lineage>
</organism>
<gene>
    <name evidence="4" type="ORF">B9G39_21085</name>
</gene>
<protein>
    <submittedName>
        <fullName evidence="4">Phosphotransferase</fullName>
    </submittedName>
</protein>
<feature type="domain" description="Aminoglycoside phosphotransferase" evidence="3">
    <location>
        <begin position="34"/>
        <end position="255"/>
    </location>
</feature>
<dbReference type="Proteomes" id="UP000257039">
    <property type="component" value="Unassembled WGS sequence"/>
</dbReference>
<dbReference type="Gene3D" id="3.90.1200.10">
    <property type="match status" value="1"/>
</dbReference>
<dbReference type="EMBL" id="NDXW01000001">
    <property type="protein sequence ID" value="RDH45740.1"/>
    <property type="molecule type" value="Genomic_DNA"/>
</dbReference>
<name>A0A4P9VV11_9GAMM</name>
<dbReference type="GO" id="GO:0016740">
    <property type="term" value="F:transferase activity"/>
    <property type="evidence" value="ECO:0007669"/>
    <property type="project" value="UniProtKB-KW"/>
</dbReference>
<dbReference type="InterPro" id="IPR002575">
    <property type="entry name" value="Aminoglycoside_PTrfase"/>
</dbReference>